<evidence type="ECO:0000256" key="2">
    <source>
        <dbReference type="ARBA" id="ARBA00023125"/>
    </source>
</evidence>
<keyword evidence="2 4" id="KW-0238">DNA-binding</keyword>
<dbReference type="RefSeq" id="WP_039818980.1">
    <property type="nucleotide sequence ID" value="NZ_UGRY01000002.1"/>
</dbReference>
<keyword evidence="7" id="KW-1185">Reference proteome</keyword>
<evidence type="ECO:0000256" key="4">
    <source>
        <dbReference type="PROSITE-ProRule" id="PRU00335"/>
    </source>
</evidence>
<feature type="domain" description="HTH tetR-type" evidence="5">
    <location>
        <begin position="18"/>
        <end position="78"/>
    </location>
</feature>
<dbReference type="PANTHER" id="PTHR30055">
    <property type="entry name" value="HTH-TYPE TRANSCRIPTIONAL REGULATOR RUTR"/>
    <property type="match status" value="1"/>
</dbReference>
<feature type="DNA-binding region" description="H-T-H motif" evidence="4">
    <location>
        <begin position="41"/>
        <end position="60"/>
    </location>
</feature>
<reference evidence="6 7" key="1">
    <citation type="submission" date="2018-06" db="EMBL/GenBank/DDBJ databases">
        <authorList>
            <consortium name="Pathogen Informatics"/>
            <person name="Doyle S."/>
        </authorList>
    </citation>
    <scope>NUCLEOTIDE SEQUENCE [LARGE SCALE GENOMIC DNA]</scope>
    <source>
        <strain evidence="6 7">NCTC1934</strain>
    </source>
</reference>
<gene>
    <name evidence="6" type="primary">kstR_2</name>
    <name evidence="6" type="ORF">NCTC1934_03088</name>
</gene>
<dbReference type="InterPro" id="IPR001647">
    <property type="entry name" value="HTH_TetR"/>
</dbReference>
<evidence type="ECO:0000313" key="6">
    <source>
        <dbReference type="EMBL" id="SUA77570.1"/>
    </source>
</evidence>
<dbReference type="Gene3D" id="1.10.357.10">
    <property type="entry name" value="Tetracycline Repressor, domain 2"/>
    <property type="match status" value="1"/>
</dbReference>
<dbReference type="GO" id="GO:0003700">
    <property type="term" value="F:DNA-binding transcription factor activity"/>
    <property type="evidence" value="ECO:0007669"/>
    <property type="project" value="TreeGrafter"/>
</dbReference>
<dbReference type="SUPFAM" id="SSF46689">
    <property type="entry name" value="Homeodomain-like"/>
    <property type="match status" value="1"/>
</dbReference>
<name>A0A378YLX1_9NOCA</name>
<keyword evidence="3" id="KW-0804">Transcription</keyword>
<dbReference type="EMBL" id="UGRY01000002">
    <property type="protein sequence ID" value="SUA77570.1"/>
    <property type="molecule type" value="Genomic_DNA"/>
</dbReference>
<proteinExistence type="predicted"/>
<dbReference type="InterPro" id="IPR009057">
    <property type="entry name" value="Homeodomain-like_sf"/>
</dbReference>
<organism evidence="6 7">
    <name type="scientific">Nocardia otitidiscaviarum</name>
    <dbReference type="NCBI Taxonomy" id="1823"/>
    <lineage>
        <taxon>Bacteria</taxon>
        <taxon>Bacillati</taxon>
        <taxon>Actinomycetota</taxon>
        <taxon>Actinomycetes</taxon>
        <taxon>Mycobacteriales</taxon>
        <taxon>Nocardiaceae</taxon>
        <taxon>Nocardia</taxon>
    </lineage>
</organism>
<keyword evidence="1" id="KW-0805">Transcription regulation</keyword>
<dbReference type="Proteomes" id="UP000255467">
    <property type="component" value="Unassembled WGS sequence"/>
</dbReference>
<protein>
    <submittedName>
        <fullName evidence="6">HTH-type transcriptional repressor KstR</fullName>
    </submittedName>
</protein>
<dbReference type="InterPro" id="IPR050109">
    <property type="entry name" value="HTH-type_TetR-like_transc_reg"/>
</dbReference>
<dbReference type="PRINTS" id="PR00455">
    <property type="entry name" value="HTHTETR"/>
</dbReference>
<dbReference type="PROSITE" id="PS50977">
    <property type="entry name" value="HTH_TETR_2"/>
    <property type="match status" value="1"/>
</dbReference>
<dbReference type="PANTHER" id="PTHR30055:SF234">
    <property type="entry name" value="HTH-TYPE TRANSCRIPTIONAL REGULATOR BETI"/>
    <property type="match status" value="1"/>
</dbReference>
<evidence type="ECO:0000313" key="7">
    <source>
        <dbReference type="Proteomes" id="UP000255467"/>
    </source>
</evidence>
<sequence length="217" mass="23620">MVHSPRDVRGGRRARKMLDKQGRIFEAAAHLFAENGFERVTTQQISDRADIAAGTLFRYAASKGELLLMVYNEEFRAALDAGERVARERTDPGAAITALVRPVLDLAARRVENTIAYQRELLFGPPTEQYRAEGLALVQRLESTIADILAASARSRGVEPPDMHERAELAGRSVFAVLHLALAQPSTGAHAGHDAAADLRGQIAQIVAGFLARKGEQ</sequence>
<evidence type="ECO:0000256" key="1">
    <source>
        <dbReference type="ARBA" id="ARBA00023015"/>
    </source>
</evidence>
<dbReference type="GO" id="GO:0000976">
    <property type="term" value="F:transcription cis-regulatory region binding"/>
    <property type="evidence" value="ECO:0007669"/>
    <property type="project" value="TreeGrafter"/>
</dbReference>
<dbReference type="AlphaFoldDB" id="A0A378YLX1"/>
<accession>A0A378YLX1</accession>
<dbReference type="STRING" id="1406858.GCA_000710895_04903"/>
<evidence type="ECO:0000259" key="5">
    <source>
        <dbReference type="PROSITE" id="PS50977"/>
    </source>
</evidence>
<dbReference type="Pfam" id="PF00440">
    <property type="entry name" value="TetR_N"/>
    <property type="match status" value="1"/>
</dbReference>
<evidence type="ECO:0000256" key="3">
    <source>
        <dbReference type="ARBA" id="ARBA00023163"/>
    </source>
</evidence>